<evidence type="ECO:0008006" key="4">
    <source>
        <dbReference type="Google" id="ProtNLM"/>
    </source>
</evidence>
<proteinExistence type="predicted"/>
<protein>
    <recommendedName>
        <fullName evidence="4">PsbP C-terminal domain-containing protein</fullName>
    </recommendedName>
</protein>
<feature type="signal peptide" evidence="1">
    <location>
        <begin position="1"/>
        <end position="24"/>
    </location>
</feature>
<reference evidence="2" key="1">
    <citation type="journal article" date="2014" name="Int. J. Syst. Evol. Microbiol.">
        <title>Complete genome sequence of Corynebacterium casei LMG S-19264T (=DSM 44701T), isolated from a smear-ripened cheese.</title>
        <authorList>
            <consortium name="US DOE Joint Genome Institute (JGI-PGF)"/>
            <person name="Walter F."/>
            <person name="Albersmeier A."/>
            <person name="Kalinowski J."/>
            <person name="Ruckert C."/>
        </authorList>
    </citation>
    <scope>NUCLEOTIDE SEQUENCE</scope>
    <source>
        <strain evidence="2">CGMCC 1.16134</strain>
    </source>
</reference>
<evidence type="ECO:0000256" key="1">
    <source>
        <dbReference type="SAM" id="SignalP"/>
    </source>
</evidence>
<dbReference type="AlphaFoldDB" id="A0A917FBE4"/>
<dbReference type="PROSITE" id="PS51257">
    <property type="entry name" value="PROKAR_LIPOPROTEIN"/>
    <property type="match status" value="1"/>
</dbReference>
<evidence type="ECO:0000313" key="3">
    <source>
        <dbReference type="Proteomes" id="UP000637643"/>
    </source>
</evidence>
<dbReference type="EMBL" id="BMKR01000004">
    <property type="protein sequence ID" value="GGF67297.1"/>
    <property type="molecule type" value="Genomic_DNA"/>
</dbReference>
<dbReference type="Proteomes" id="UP000637643">
    <property type="component" value="Unassembled WGS sequence"/>
</dbReference>
<dbReference type="RefSeq" id="WP_189022668.1">
    <property type="nucleotide sequence ID" value="NZ_BMKR01000004.1"/>
</dbReference>
<comment type="caution">
    <text evidence="2">The sequence shown here is derived from an EMBL/GenBank/DDBJ whole genome shotgun (WGS) entry which is preliminary data.</text>
</comment>
<organism evidence="2 3">
    <name type="scientific">Paenibacillus albidus</name>
    <dbReference type="NCBI Taxonomy" id="2041023"/>
    <lineage>
        <taxon>Bacteria</taxon>
        <taxon>Bacillati</taxon>
        <taxon>Bacillota</taxon>
        <taxon>Bacilli</taxon>
        <taxon>Bacillales</taxon>
        <taxon>Paenibacillaceae</taxon>
        <taxon>Paenibacillus</taxon>
    </lineage>
</organism>
<name>A0A917FBE4_9BACL</name>
<reference evidence="2" key="2">
    <citation type="submission" date="2020-09" db="EMBL/GenBank/DDBJ databases">
        <authorList>
            <person name="Sun Q."/>
            <person name="Zhou Y."/>
        </authorList>
    </citation>
    <scope>NUCLEOTIDE SEQUENCE</scope>
    <source>
        <strain evidence="2">CGMCC 1.16134</strain>
    </source>
</reference>
<gene>
    <name evidence="2" type="ORF">GCM10010912_10330</name>
</gene>
<evidence type="ECO:0000313" key="2">
    <source>
        <dbReference type="EMBL" id="GGF67297.1"/>
    </source>
</evidence>
<keyword evidence="3" id="KW-1185">Reference proteome</keyword>
<sequence length="214" mass="23539">MSKKKFAFMSAVMMLVLVMATACGNSKKDVDLGTTEKGSYTNSYFGVSLKFPEDWQVQDAEGMNELANAGKEVIAGNNDVKKKQLDLAEAKTLNLLMTSKYPLDGGQVGPSTMIVAEKVSMLQGVKSGKDYLEASKKLMVESQLPYDFKEISTTKVGGKDMDLMQATINNGEKLITQDYYSAIIDGYAFNFIFTYVDEATKAETDKILSSVEFK</sequence>
<keyword evidence="1" id="KW-0732">Signal</keyword>
<feature type="chain" id="PRO_5037737594" description="PsbP C-terminal domain-containing protein" evidence="1">
    <location>
        <begin position="25"/>
        <end position="214"/>
    </location>
</feature>
<accession>A0A917FBE4</accession>